<dbReference type="GO" id="GO:0051603">
    <property type="term" value="P:proteolysis involved in protein catabolic process"/>
    <property type="evidence" value="ECO:0007669"/>
    <property type="project" value="TreeGrafter"/>
</dbReference>
<dbReference type="eggNOG" id="COG4783">
    <property type="taxonomic scope" value="Bacteria"/>
</dbReference>
<protein>
    <recommendedName>
        <fullName evidence="8">Peptidase M48 domain-containing protein</fullName>
    </recommendedName>
</protein>
<dbReference type="RefSeq" id="WP_002654415.1">
    <property type="nucleotide sequence ID" value="NZ_CH672377.1"/>
</dbReference>
<sequence length="273" mass="29356">MAYSRGSWKIRLAIAAIVALFSIVSYYMASDKNPVTGQAQRVAMTTDQEIALGLQAAPEMIDQHGGELPEQAAQDRVDRIGGELLQALNRDLAQQGRQNPFPFEFHLLADPQTVNAFALPGGQVFVTAALYREFETDGQLAGVLGHEMGHVLSRHGAQQMAKQTLTQGLAGAAGVAGGDVSSARMAQMVGQLVAMKYGRGDELESDEWGVRLMGLAGYDPNAMIGVMEILERSGGEGPPEFLSTHPKPPNRVAYIKQVIKEEYPDGVPKGLKP</sequence>
<dbReference type="PANTHER" id="PTHR22726:SF1">
    <property type="entry name" value="METALLOENDOPEPTIDASE OMA1, MITOCHONDRIAL"/>
    <property type="match status" value="1"/>
</dbReference>
<evidence type="ECO:0000256" key="3">
    <source>
        <dbReference type="ARBA" id="ARBA00022801"/>
    </source>
</evidence>
<feature type="transmembrane region" description="Helical" evidence="7">
    <location>
        <begin position="12"/>
        <end position="29"/>
    </location>
</feature>
<keyword evidence="2" id="KW-0479">Metal-binding</keyword>
<dbReference type="Proteomes" id="UP000004358">
    <property type="component" value="Unassembled WGS sequence"/>
</dbReference>
<dbReference type="GO" id="GO:0016020">
    <property type="term" value="C:membrane"/>
    <property type="evidence" value="ECO:0007669"/>
    <property type="project" value="TreeGrafter"/>
</dbReference>
<keyword evidence="4 6" id="KW-0862">Zinc</keyword>
<keyword evidence="7" id="KW-0812">Transmembrane</keyword>
<evidence type="ECO:0000256" key="1">
    <source>
        <dbReference type="ARBA" id="ARBA00022670"/>
    </source>
</evidence>
<evidence type="ECO:0000313" key="10">
    <source>
        <dbReference type="Proteomes" id="UP000004358"/>
    </source>
</evidence>
<dbReference type="InterPro" id="IPR001915">
    <property type="entry name" value="Peptidase_M48"/>
</dbReference>
<dbReference type="GO" id="GO:0046872">
    <property type="term" value="F:metal ion binding"/>
    <property type="evidence" value="ECO:0007669"/>
    <property type="project" value="UniProtKB-KW"/>
</dbReference>
<evidence type="ECO:0000256" key="6">
    <source>
        <dbReference type="RuleBase" id="RU003983"/>
    </source>
</evidence>
<dbReference type="AlphaFoldDB" id="A4A1Y0"/>
<gene>
    <name evidence="9" type="ORF">DSM3645_04105</name>
</gene>
<name>A4A1Y0_9BACT</name>
<dbReference type="GO" id="GO:0004222">
    <property type="term" value="F:metalloendopeptidase activity"/>
    <property type="evidence" value="ECO:0007669"/>
    <property type="project" value="InterPro"/>
</dbReference>
<organism evidence="9 10">
    <name type="scientific">Blastopirellula marina DSM 3645</name>
    <dbReference type="NCBI Taxonomy" id="314230"/>
    <lineage>
        <taxon>Bacteria</taxon>
        <taxon>Pseudomonadati</taxon>
        <taxon>Planctomycetota</taxon>
        <taxon>Planctomycetia</taxon>
        <taxon>Pirellulales</taxon>
        <taxon>Pirellulaceae</taxon>
        <taxon>Blastopirellula</taxon>
    </lineage>
</organism>
<dbReference type="PANTHER" id="PTHR22726">
    <property type="entry name" value="METALLOENDOPEPTIDASE OMA1"/>
    <property type="match status" value="1"/>
</dbReference>
<feature type="domain" description="Peptidase M48" evidence="8">
    <location>
        <begin position="87"/>
        <end position="257"/>
    </location>
</feature>
<evidence type="ECO:0000256" key="5">
    <source>
        <dbReference type="ARBA" id="ARBA00023049"/>
    </source>
</evidence>
<evidence type="ECO:0000259" key="8">
    <source>
        <dbReference type="Pfam" id="PF01435"/>
    </source>
</evidence>
<accession>A4A1Y0</accession>
<dbReference type="Gene3D" id="3.30.2010.10">
    <property type="entry name" value="Metalloproteases ('zincins'), catalytic domain"/>
    <property type="match status" value="1"/>
</dbReference>
<dbReference type="InterPro" id="IPR051156">
    <property type="entry name" value="Mito/Outer_Membr_Metalloprot"/>
</dbReference>
<comment type="cofactor">
    <cofactor evidence="6">
        <name>Zn(2+)</name>
        <dbReference type="ChEBI" id="CHEBI:29105"/>
    </cofactor>
    <text evidence="6">Binds 1 zinc ion per subunit.</text>
</comment>
<comment type="similarity">
    <text evidence="6">Belongs to the peptidase M48 family.</text>
</comment>
<dbReference type="HOGENOM" id="CLU_029002_5_2_0"/>
<evidence type="ECO:0000313" key="9">
    <source>
        <dbReference type="EMBL" id="EAQ77214.1"/>
    </source>
</evidence>
<dbReference type="OrthoDB" id="9810445at2"/>
<dbReference type="Pfam" id="PF01435">
    <property type="entry name" value="Peptidase_M48"/>
    <property type="match status" value="1"/>
</dbReference>
<comment type="caution">
    <text evidence="9">The sequence shown here is derived from an EMBL/GenBank/DDBJ whole genome shotgun (WGS) entry which is preliminary data.</text>
</comment>
<evidence type="ECO:0000256" key="7">
    <source>
        <dbReference type="SAM" id="Phobius"/>
    </source>
</evidence>
<evidence type="ECO:0000256" key="4">
    <source>
        <dbReference type="ARBA" id="ARBA00022833"/>
    </source>
</evidence>
<dbReference type="STRING" id="314230.DSM3645_04105"/>
<evidence type="ECO:0000256" key="2">
    <source>
        <dbReference type="ARBA" id="ARBA00022723"/>
    </source>
</evidence>
<proteinExistence type="inferred from homology"/>
<keyword evidence="7" id="KW-0472">Membrane</keyword>
<keyword evidence="3 6" id="KW-0378">Hydrolase</keyword>
<dbReference type="EMBL" id="AANZ01000039">
    <property type="protein sequence ID" value="EAQ77214.1"/>
    <property type="molecule type" value="Genomic_DNA"/>
</dbReference>
<keyword evidence="5 6" id="KW-0482">Metalloprotease</keyword>
<keyword evidence="7" id="KW-1133">Transmembrane helix</keyword>
<reference evidence="9 10" key="1">
    <citation type="submission" date="2006-02" db="EMBL/GenBank/DDBJ databases">
        <authorList>
            <person name="Amann R."/>
            <person name="Ferriera S."/>
            <person name="Johnson J."/>
            <person name="Kravitz S."/>
            <person name="Halpern A."/>
            <person name="Remington K."/>
            <person name="Beeson K."/>
            <person name="Tran B."/>
            <person name="Rogers Y.-H."/>
            <person name="Friedman R."/>
            <person name="Venter J.C."/>
        </authorList>
    </citation>
    <scope>NUCLEOTIDE SEQUENCE [LARGE SCALE GENOMIC DNA]</scope>
    <source>
        <strain evidence="9 10">DSM 3645</strain>
    </source>
</reference>
<keyword evidence="1 6" id="KW-0645">Protease</keyword>